<evidence type="ECO:0000313" key="7">
    <source>
        <dbReference type="EMBL" id="NDJ95749.1"/>
    </source>
</evidence>
<dbReference type="InterPro" id="IPR000719">
    <property type="entry name" value="Prot_kinase_dom"/>
</dbReference>
<feature type="domain" description="Protein kinase" evidence="6">
    <location>
        <begin position="1"/>
        <end position="145"/>
    </location>
</feature>
<dbReference type="InterPro" id="IPR050108">
    <property type="entry name" value="CDK"/>
</dbReference>
<keyword evidence="3" id="KW-0547">Nucleotide-binding</keyword>
<protein>
    <submittedName>
        <fullName evidence="7">Cyclin-dependent kinase 13 (Trinotate prediction)</fullName>
    </submittedName>
</protein>
<dbReference type="InterPro" id="IPR011009">
    <property type="entry name" value="Kinase-like_dom_sf"/>
</dbReference>
<dbReference type="EMBL" id="GHBR01000150">
    <property type="protein sequence ID" value="NDJ95749.1"/>
    <property type="molecule type" value="Transcribed_RNA"/>
</dbReference>
<accession>A0A6B2G2P7</accession>
<proteinExistence type="predicted"/>
<dbReference type="GO" id="GO:0032968">
    <property type="term" value="P:positive regulation of transcription elongation by RNA polymerase II"/>
    <property type="evidence" value="ECO:0007669"/>
    <property type="project" value="TreeGrafter"/>
</dbReference>
<dbReference type="PANTHER" id="PTHR24056:SF546">
    <property type="entry name" value="CYCLIN-DEPENDENT KINASE 12"/>
    <property type="match status" value="1"/>
</dbReference>
<evidence type="ECO:0000259" key="6">
    <source>
        <dbReference type="PROSITE" id="PS50011"/>
    </source>
</evidence>
<evidence type="ECO:0000256" key="1">
    <source>
        <dbReference type="ARBA" id="ARBA00022527"/>
    </source>
</evidence>
<dbReference type="AlphaFoldDB" id="A0A6B2G2P7"/>
<dbReference type="PROSITE" id="PS50011">
    <property type="entry name" value="PROTEIN_KINASE_DOM"/>
    <property type="match status" value="1"/>
</dbReference>
<evidence type="ECO:0000256" key="2">
    <source>
        <dbReference type="ARBA" id="ARBA00022679"/>
    </source>
</evidence>
<organism evidence="7">
    <name type="scientific">Myxobolus squamalis</name>
    <name type="common">Myxosporean</name>
    <dbReference type="NCBI Taxonomy" id="59785"/>
    <lineage>
        <taxon>Eukaryota</taxon>
        <taxon>Metazoa</taxon>
        <taxon>Cnidaria</taxon>
        <taxon>Myxozoa</taxon>
        <taxon>Myxosporea</taxon>
        <taxon>Bivalvulida</taxon>
        <taxon>Platysporina</taxon>
        <taxon>Myxobolidae</taxon>
        <taxon>Myxobolus</taxon>
    </lineage>
</organism>
<dbReference type="SMART" id="SM00220">
    <property type="entry name" value="S_TKc"/>
    <property type="match status" value="1"/>
</dbReference>
<name>A0A6B2G2P7_MYXSQ</name>
<dbReference type="GO" id="GO:0008353">
    <property type="term" value="F:RNA polymerase II CTD heptapeptide repeat kinase activity"/>
    <property type="evidence" value="ECO:0007669"/>
    <property type="project" value="TreeGrafter"/>
</dbReference>
<evidence type="ECO:0000256" key="5">
    <source>
        <dbReference type="ARBA" id="ARBA00022840"/>
    </source>
</evidence>
<keyword evidence="5" id="KW-0067">ATP-binding</keyword>
<dbReference type="PANTHER" id="PTHR24056">
    <property type="entry name" value="CELL DIVISION PROTEIN KINASE"/>
    <property type="match status" value="1"/>
</dbReference>
<evidence type="ECO:0000256" key="3">
    <source>
        <dbReference type="ARBA" id="ARBA00022741"/>
    </source>
</evidence>
<dbReference type="GO" id="GO:0005524">
    <property type="term" value="F:ATP binding"/>
    <property type="evidence" value="ECO:0007669"/>
    <property type="project" value="UniProtKB-KW"/>
</dbReference>
<dbReference type="GO" id="GO:0008024">
    <property type="term" value="C:cyclin/CDK positive transcription elongation factor complex"/>
    <property type="evidence" value="ECO:0007669"/>
    <property type="project" value="TreeGrafter"/>
</dbReference>
<keyword evidence="4 7" id="KW-0418">Kinase</keyword>
<dbReference type="SUPFAM" id="SSF56112">
    <property type="entry name" value="Protein kinase-like (PK-like)"/>
    <property type="match status" value="1"/>
</dbReference>
<reference evidence="7" key="1">
    <citation type="submission" date="2018-11" db="EMBL/GenBank/DDBJ databases">
        <title>Myxobolus squamalis genome and transcriptome.</title>
        <authorList>
            <person name="Yahalomi D."/>
            <person name="Atkinson S.D."/>
            <person name="Neuhof M."/>
            <person name="Chang E.S."/>
            <person name="Philippe H."/>
            <person name="Cartwright P."/>
            <person name="Bartholomew J.L."/>
            <person name="Huchon D."/>
        </authorList>
    </citation>
    <scope>NUCLEOTIDE SEQUENCE</scope>
    <source>
        <strain evidence="7">71B08</strain>
        <tissue evidence="7">Whole</tissue>
    </source>
</reference>
<sequence length="157" mass="18147">MRGVNLLIFTHSHRRPYTNKVITLWYRPPELLLGEERYNLSVDIWSCGCILGELFVGKALFSSNQEFAQLELISRICGTPVPSVWPNIVNLPHYNVFKPKRIYPRRLRLEYNSLPESALDLLDKMLALDPSQRISASQTLDHPFISYVESTVIQNFV</sequence>
<keyword evidence="2" id="KW-0808">Transferase</keyword>
<keyword evidence="1" id="KW-0723">Serine/threonine-protein kinase</keyword>
<evidence type="ECO:0000256" key="4">
    <source>
        <dbReference type="ARBA" id="ARBA00022777"/>
    </source>
</evidence>
<dbReference type="Pfam" id="PF00069">
    <property type="entry name" value="Pkinase"/>
    <property type="match status" value="1"/>
</dbReference>
<dbReference type="GO" id="GO:0030332">
    <property type="term" value="F:cyclin binding"/>
    <property type="evidence" value="ECO:0007669"/>
    <property type="project" value="TreeGrafter"/>
</dbReference>
<dbReference type="Gene3D" id="1.10.510.10">
    <property type="entry name" value="Transferase(Phosphotransferase) domain 1"/>
    <property type="match status" value="1"/>
</dbReference>